<evidence type="ECO:0000259" key="5">
    <source>
        <dbReference type="PROSITE" id="PS50931"/>
    </source>
</evidence>
<keyword evidence="4" id="KW-0804">Transcription</keyword>
<evidence type="ECO:0000256" key="1">
    <source>
        <dbReference type="ARBA" id="ARBA00009437"/>
    </source>
</evidence>
<evidence type="ECO:0000256" key="3">
    <source>
        <dbReference type="ARBA" id="ARBA00023125"/>
    </source>
</evidence>
<evidence type="ECO:0000256" key="2">
    <source>
        <dbReference type="ARBA" id="ARBA00023015"/>
    </source>
</evidence>
<dbReference type="RefSeq" id="WP_218445889.1">
    <property type="nucleotide sequence ID" value="NZ_JAGSPA010000003.1"/>
</dbReference>
<comment type="caution">
    <text evidence="6">The sequence shown here is derived from an EMBL/GenBank/DDBJ whole genome shotgun (WGS) entry which is preliminary data.</text>
</comment>
<dbReference type="Proteomes" id="UP000722336">
    <property type="component" value="Unassembled WGS sequence"/>
</dbReference>
<accession>A0ABS6SF65</accession>
<comment type="similarity">
    <text evidence="1">Belongs to the LysR transcriptional regulatory family.</text>
</comment>
<keyword evidence="7" id="KW-1185">Reference proteome</keyword>
<evidence type="ECO:0000313" key="7">
    <source>
        <dbReference type="Proteomes" id="UP000722336"/>
    </source>
</evidence>
<sequence>MSVLDWDKLRLFHIVALAGSFTEGARQLGMSQPALSRQISALEGTLGAKLFHRHARGLALTHEGEKLAETASEAQDQIERTRQSIAQSIGKPTGELRVTTTISFGSTWLTRALSDFLSQYPDINIALQLSDDDLDLARREADVAIRFAPPTQQGMVQKRLDAVRYRLCASPGYLERYGAPDSAADLSDHRLVAFGEPAPGPIRGVNWSLEVGNTGMPRVPSMTVNSIYGLAKAVEAGAGIAALPSYLILSSGRMQVVLPKEQGPIFRTYFVYPEELRGSIRMQVLRDFILQRMKTDPLDFDAESLKLQAMR</sequence>
<dbReference type="InterPro" id="IPR058163">
    <property type="entry name" value="LysR-type_TF_proteobact-type"/>
</dbReference>
<keyword evidence="3" id="KW-0238">DNA-binding</keyword>
<dbReference type="EMBL" id="JAGSPA010000003">
    <property type="protein sequence ID" value="MBV7257053.1"/>
    <property type="molecule type" value="Genomic_DNA"/>
</dbReference>
<name>A0ABS6SF65_9SPHN</name>
<dbReference type="PROSITE" id="PS50931">
    <property type="entry name" value="HTH_LYSR"/>
    <property type="match status" value="1"/>
</dbReference>
<protein>
    <submittedName>
        <fullName evidence="6">LysR family transcriptional regulator</fullName>
    </submittedName>
</protein>
<keyword evidence="2" id="KW-0805">Transcription regulation</keyword>
<proteinExistence type="inferred from homology"/>
<organism evidence="6 7">
    <name type="scientific">Pacificimonas pallii</name>
    <dbReference type="NCBI Taxonomy" id="2827236"/>
    <lineage>
        <taxon>Bacteria</taxon>
        <taxon>Pseudomonadati</taxon>
        <taxon>Pseudomonadota</taxon>
        <taxon>Alphaproteobacteria</taxon>
        <taxon>Sphingomonadales</taxon>
        <taxon>Sphingosinicellaceae</taxon>
        <taxon>Pacificimonas</taxon>
    </lineage>
</organism>
<dbReference type="CDD" id="cd08422">
    <property type="entry name" value="PBP2_CrgA_like"/>
    <property type="match status" value="1"/>
</dbReference>
<dbReference type="PANTHER" id="PTHR30537">
    <property type="entry name" value="HTH-TYPE TRANSCRIPTIONAL REGULATOR"/>
    <property type="match status" value="1"/>
</dbReference>
<evidence type="ECO:0000256" key="4">
    <source>
        <dbReference type="ARBA" id="ARBA00023163"/>
    </source>
</evidence>
<dbReference type="Pfam" id="PF03466">
    <property type="entry name" value="LysR_substrate"/>
    <property type="match status" value="1"/>
</dbReference>
<feature type="domain" description="HTH lysR-type" evidence="5">
    <location>
        <begin position="4"/>
        <end position="61"/>
    </location>
</feature>
<dbReference type="PANTHER" id="PTHR30537:SF20">
    <property type="entry name" value="TRANSCRIPTIONAL REGULATORY PROTEIN"/>
    <property type="match status" value="1"/>
</dbReference>
<reference evidence="6 7" key="1">
    <citation type="submission" date="2021-04" db="EMBL/GenBank/DDBJ databases">
        <authorList>
            <person name="Pira H."/>
            <person name="Risdian C."/>
            <person name="Wink J."/>
        </authorList>
    </citation>
    <scope>NUCLEOTIDE SEQUENCE [LARGE SCALE GENOMIC DNA]</scope>
    <source>
        <strain evidence="6 7">WHA3</strain>
    </source>
</reference>
<dbReference type="Pfam" id="PF00126">
    <property type="entry name" value="HTH_1"/>
    <property type="match status" value="1"/>
</dbReference>
<dbReference type="InterPro" id="IPR005119">
    <property type="entry name" value="LysR_subst-bd"/>
</dbReference>
<evidence type="ECO:0000313" key="6">
    <source>
        <dbReference type="EMBL" id="MBV7257053.1"/>
    </source>
</evidence>
<dbReference type="InterPro" id="IPR000847">
    <property type="entry name" value="LysR_HTH_N"/>
</dbReference>
<gene>
    <name evidence="6" type="ORF">KCG44_09685</name>
</gene>